<feature type="compositionally biased region" description="Low complexity" evidence="1">
    <location>
        <begin position="95"/>
        <end position="104"/>
    </location>
</feature>
<dbReference type="EMBL" id="JANPWB010000003">
    <property type="protein sequence ID" value="KAJ1201244.1"/>
    <property type="molecule type" value="Genomic_DNA"/>
</dbReference>
<organism evidence="2 3">
    <name type="scientific">Pleurodeles waltl</name>
    <name type="common">Iberian ribbed newt</name>
    <dbReference type="NCBI Taxonomy" id="8319"/>
    <lineage>
        <taxon>Eukaryota</taxon>
        <taxon>Metazoa</taxon>
        <taxon>Chordata</taxon>
        <taxon>Craniata</taxon>
        <taxon>Vertebrata</taxon>
        <taxon>Euteleostomi</taxon>
        <taxon>Amphibia</taxon>
        <taxon>Batrachia</taxon>
        <taxon>Caudata</taxon>
        <taxon>Salamandroidea</taxon>
        <taxon>Salamandridae</taxon>
        <taxon>Pleurodelinae</taxon>
        <taxon>Pleurodeles</taxon>
    </lineage>
</organism>
<feature type="compositionally biased region" description="Low complexity" evidence="1">
    <location>
        <begin position="62"/>
        <end position="73"/>
    </location>
</feature>
<evidence type="ECO:0000256" key="1">
    <source>
        <dbReference type="SAM" id="MobiDB-lite"/>
    </source>
</evidence>
<dbReference type="AlphaFoldDB" id="A0AAV7VHY7"/>
<evidence type="ECO:0000313" key="2">
    <source>
        <dbReference type="EMBL" id="KAJ1201244.1"/>
    </source>
</evidence>
<name>A0AAV7VHY7_PLEWA</name>
<dbReference type="Proteomes" id="UP001066276">
    <property type="component" value="Chromosome 2_1"/>
</dbReference>
<keyword evidence="3" id="KW-1185">Reference proteome</keyword>
<proteinExistence type="predicted"/>
<sequence length="175" mass="17718">MAPSTSAATSRPPNDQGQSSGGGGSRPDPQDKPSRQSTFTSQGRPRISDLGPPLYPHCIWGPAPSSKASVSAALRPGEQPNPGPPRGSVRCPEHSPASGAGPRSAALCPRFTVPHDPLSPLTAHWAAAPLPISGGLRPFPPPVNPQSSRVSVFWGQGGGAGTNTAAHAAILATPP</sequence>
<feature type="region of interest" description="Disordered" evidence="1">
    <location>
        <begin position="1"/>
        <end position="104"/>
    </location>
</feature>
<evidence type="ECO:0000313" key="3">
    <source>
        <dbReference type="Proteomes" id="UP001066276"/>
    </source>
</evidence>
<accession>A0AAV7VHY7</accession>
<feature type="compositionally biased region" description="Polar residues" evidence="1">
    <location>
        <begin position="1"/>
        <end position="11"/>
    </location>
</feature>
<protein>
    <submittedName>
        <fullName evidence="2">Uncharacterized protein</fullName>
    </submittedName>
</protein>
<comment type="caution">
    <text evidence="2">The sequence shown here is derived from an EMBL/GenBank/DDBJ whole genome shotgun (WGS) entry which is preliminary data.</text>
</comment>
<reference evidence="2" key="1">
    <citation type="journal article" date="2022" name="bioRxiv">
        <title>Sequencing and chromosome-scale assembly of the giantPleurodeles waltlgenome.</title>
        <authorList>
            <person name="Brown T."/>
            <person name="Elewa A."/>
            <person name="Iarovenko S."/>
            <person name="Subramanian E."/>
            <person name="Araus A.J."/>
            <person name="Petzold A."/>
            <person name="Susuki M."/>
            <person name="Suzuki K.-i.T."/>
            <person name="Hayashi T."/>
            <person name="Toyoda A."/>
            <person name="Oliveira C."/>
            <person name="Osipova E."/>
            <person name="Leigh N.D."/>
            <person name="Simon A."/>
            <person name="Yun M.H."/>
        </authorList>
    </citation>
    <scope>NUCLEOTIDE SEQUENCE</scope>
    <source>
        <strain evidence="2">20211129_DDA</strain>
        <tissue evidence="2">Liver</tissue>
    </source>
</reference>
<gene>
    <name evidence="2" type="ORF">NDU88_005057</name>
</gene>